<dbReference type="EMBL" id="LMWN01000065">
    <property type="protein sequence ID" value="KUM99310.1"/>
    <property type="molecule type" value="Genomic_DNA"/>
</dbReference>
<accession>A0A101NU14</accession>
<organism evidence="2 3">
    <name type="scientific">Streptomyces yokosukanensis</name>
    <dbReference type="NCBI Taxonomy" id="67386"/>
    <lineage>
        <taxon>Bacteria</taxon>
        <taxon>Bacillati</taxon>
        <taxon>Actinomycetota</taxon>
        <taxon>Actinomycetes</taxon>
        <taxon>Kitasatosporales</taxon>
        <taxon>Streptomycetaceae</taxon>
        <taxon>Streptomyces</taxon>
    </lineage>
</organism>
<feature type="region of interest" description="Disordered" evidence="1">
    <location>
        <begin position="1"/>
        <end position="20"/>
    </location>
</feature>
<dbReference type="STRING" id="67386.AQI95_39370"/>
<dbReference type="AlphaFoldDB" id="A0A101NU14"/>
<sequence>MLPPSWTPPSTPAFAPTPDPLTPCRDITHGHFEAGDQVVVIKGVAGAELWGDAMQVVAPSWHTPTDEDGWRLRDPNGGAQTFITAHPRYLVHLSRRCPACMIYLRAMGGHLLPKYADHADAVIDCGWYTTTALGQLVHVADARGGR</sequence>
<evidence type="ECO:0000256" key="1">
    <source>
        <dbReference type="SAM" id="MobiDB-lite"/>
    </source>
</evidence>
<dbReference type="RefSeq" id="WP_067135543.1">
    <property type="nucleotide sequence ID" value="NZ_KQ948230.1"/>
</dbReference>
<dbReference type="OrthoDB" id="4303572at2"/>
<evidence type="ECO:0000313" key="3">
    <source>
        <dbReference type="Proteomes" id="UP000053127"/>
    </source>
</evidence>
<comment type="caution">
    <text evidence="2">The sequence shown here is derived from an EMBL/GenBank/DDBJ whole genome shotgun (WGS) entry which is preliminary data.</text>
</comment>
<proteinExistence type="predicted"/>
<protein>
    <submittedName>
        <fullName evidence="2">Uncharacterized protein</fullName>
    </submittedName>
</protein>
<reference evidence="2 3" key="1">
    <citation type="submission" date="2015-10" db="EMBL/GenBank/DDBJ databases">
        <title>Draft genome sequence of Streptomyces yokosukanensis DSM 40224, type strain for the species Streptomyces yokosukanensis.</title>
        <authorList>
            <person name="Ruckert C."/>
            <person name="Winkler A."/>
            <person name="Kalinowski J."/>
            <person name="Kampfer P."/>
            <person name="Glaeser S."/>
        </authorList>
    </citation>
    <scope>NUCLEOTIDE SEQUENCE [LARGE SCALE GENOMIC DNA]</scope>
    <source>
        <strain evidence="2 3">DSM 40224</strain>
    </source>
</reference>
<evidence type="ECO:0000313" key="2">
    <source>
        <dbReference type="EMBL" id="KUM99310.1"/>
    </source>
</evidence>
<dbReference type="Proteomes" id="UP000053127">
    <property type="component" value="Unassembled WGS sequence"/>
</dbReference>
<keyword evidence="3" id="KW-1185">Reference proteome</keyword>
<name>A0A101NU14_9ACTN</name>
<gene>
    <name evidence="2" type="ORF">AQI95_39370</name>
</gene>